<dbReference type="InterPro" id="IPR011923">
    <property type="entry name" value="RodA/MrdB"/>
</dbReference>
<comment type="similarity">
    <text evidence="6">Belongs to the SEDS family. MrdB/RodA subfamily.</text>
</comment>
<feature type="transmembrane region" description="Helical" evidence="6">
    <location>
        <begin position="300"/>
        <end position="319"/>
    </location>
</feature>
<evidence type="ECO:0000256" key="5">
    <source>
        <dbReference type="ARBA" id="ARBA00023136"/>
    </source>
</evidence>
<dbReference type="GO" id="GO:0009252">
    <property type="term" value="P:peptidoglycan biosynthetic process"/>
    <property type="evidence" value="ECO:0007669"/>
    <property type="project" value="UniProtKB-UniRule"/>
</dbReference>
<protein>
    <recommendedName>
        <fullName evidence="6">Peptidoglycan glycosyltransferase RodA</fullName>
        <shortName evidence="6">PGT</shortName>
        <ecNumber evidence="6">2.4.99.28</ecNumber>
    </recommendedName>
    <alternativeName>
        <fullName evidence="6">Cell elongation protein RodA</fullName>
    </alternativeName>
    <alternativeName>
        <fullName evidence="6">Cell wall polymerase</fullName>
    </alternativeName>
    <alternativeName>
        <fullName evidence="6">Peptidoglycan polymerase</fullName>
        <shortName evidence="6">PG polymerase</shortName>
    </alternativeName>
</protein>
<dbReference type="RefSeq" id="WP_154439974.1">
    <property type="nucleotide sequence ID" value="NZ_JAHLPJ010000001.1"/>
</dbReference>
<feature type="transmembrane region" description="Helical" evidence="6">
    <location>
        <begin position="140"/>
        <end position="157"/>
    </location>
</feature>
<comment type="catalytic activity">
    <reaction evidence="6">
        <text>[GlcNAc-(1-&gt;4)-Mur2Ac(oyl-L-Ala-gamma-D-Glu-L-Lys-D-Ala-D-Ala)](n)-di-trans,octa-cis-undecaprenyl diphosphate + beta-D-GlcNAc-(1-&gt;4)-Mur2Ac(oyl-L-Ala-gamma-D-Glu-L-Lys-D-Ala-D-Ala)-di-trans,octa-cis-undecaprenyl diphosphate = [GlcNAc-(1-&gt;4)-Mur2Ac(oyl-L-Ala-gamma-D-Glu-L-Lys-D-Ala-D-Ala)](n+1)-di-trans,octa-cis-undecaprenyl diphosphate + di-trans,octa-cis-undecaprenyl diphosphate + H(+)</text>
        <dbReference type="Rhea" id="RHEA:23708"/>
        <dbReference type="Rhea" id="RHEA-COMP:9602"/>
        <dbReference type="Rhea" id="RHEA-COMP:9603"/>
        <dbReference type="ChEBI" id="CHEBI:15378"/>
        <dbReference type="ChEBI" id="CHEBI:58405"/>
        <dbReference type="ChEBI" id="CHEBI:60033"/>
        <dbReference type="ChEBI" id="CHEBI:78435"/>
        <dbReference type="EC" id="2.4.99.28"/>
    </reaction>
</comment>
<keyword evidence="8" id="KW-1185">Reference proteome</keyword>
<evidence type="ECO:0000313" key="8">
    <source>
        <dbReference type="Proteomes" id="UP000469523"/>
    </source>
</evidence>
<dbReference type="GO" id="GO:0005886">
    <property type="term" value="C:plasma membrane"/>
    <property type="evidence" value="ECO:0007669"/>
    <property type="project" value="UniProtKB-SubCell"/>
</dbReference>
<proteinExistence type="inferred from homology"/>
<dbReference type="HAMAP" id="MF_02079">
    <property type="entry name" value="PGT_RodA"/>
    <property type="match status" value="1"/>
</dbReference>
<dbReference type="Proteomes" id="UP000469523">
    <property type="component" value="Unassembled WGS sequence"/>
</dbReference>
<gene>
    <name evidence="6 7" type="primary">rodA</name>
    <name evidence="7" type="ORF">FYJ83_08810</name>
</gene>
<dbReference type="NCBIfam" id="TIGR02210">
    <property type="entry name" value="rodA_shape"/>
    <property type="match status" value="1"/>
</dbReference>
<accession>A0A6N7XVT6</accession>
<keyword evidence="2 6" id="KW-0812">Transmembrane</keyword>
<dbReference type="AlphaFoldDB" id="A0A6N7XVT6"/>
<feature type="transmembrane region" description="Helical" evidence="6">
    <location>
        <begin position="263"/>
        <end position="288"/>
    </location>
</feature>
<comment type="subcellular location">
    <subcellularLocation>
        <location evidence="6">Cell membrane</location>
        <topology evidence="6">Multi-pass membrane protein</topology>
    </subcellularLocation>
    <subcellularLocation>
        <location evidence="1">Membrane</location>
        <topology evidence="1">Multi-pass membrane protein</topology>
    </subcellularLocation>
</comment>
<feature type="transmembrane region" description="Helical" evidence="6">
    <location>
        <begin position="73"/>
        <end position="92"/>
    </location>
</feature>
<dbReference type="PANTHER" id="PTHR30474:SF1">
    <property type="entry name" value="PEPTIDOGLYCAN GLYCOSYLTRANSFERASE MRDB"/>
    <property type="match status" value="1"/>
</dbReference>
<keyword evidence="6" id="KW-0328">Glycosyltransferase</keyword>
<dbReference type="InterPro" id="IPR001182">
    <property type="entry name" value="FtsW/RodA"/>
</dbReference>
<keyword evidence="6" id="KW-0573">Peptidoglycan synthesis</keyword>
<dbReference type="EMBL" id="VUNQ01000016">
    <property type="protein sequence ID" value="MSU01563.1"/>
    <property type="molecule type" value="Genomic_DNA"/>
</dbReference>
<keyword evidence="4 6" id="KW-1133">Transmembrane helix</keyword>
<dbReference type="PANTHER" id="PTHR30474">
    <property type="entry name" value="CELL CYCLE PROTEIN"/>
    <property type="match status" value="1"/>
</dbReference>
<keyword evidence="6" id="KW-0961">Cell wall biogenesis/degradation</keyword>
<keyword evidence="5 6" id="KW-0472">Membrane</keyword>
<dbReference type="GO" id="GO:0008360">
    <property type="term" value="P:regulation of cell shape"/>
    <property type="evidence" value="ECO:0007669"/>
    <property type="project" value="UniProtKB-KW"/>
</dbReference>
<feature type="transmembrane region" description="Helical" evidence="6">
    <location>
        <begin position="12"/>
        <end position="36"/>
    </location>
</feature>
<dbReference type="GO" id="GO:0051301">
    <property type="term" value="P:cell division"/>
    <property type="evidence" value="ECO:0007669"/>
    <property type="project" value="InterPro"/>
</dbReference>
<keyword evidence="3 6" id="KW-0133">Cell shape</keyword>
<keyword evidence="6" id="KW-0808">Transferase</keyword>
<comment type="function">
    <text evidence="6">Peptidoglycan polymerase that is essential for cell wall elongation.</text>
</comment>
<feature type="transmembrane region" description="Helical" evidence="6">
    <location>
        <begin position="185"/>
        <end position="203"/>
    </location>
</feature>
<comment type="caution">
    <text evidence="7">The sequence shown here is derived from an EMBL/GenBank/DDBJ whole genome shotgun (WGS) entry which is preliminary data.</text>
</comment>
<dbReference type="EC" id="2.4.99.28" evidence="6"/>
<feature type="transmembrane region" description="Helical" evidence="6">
    <location>
        <begin position="163"/>
        <end position="180"/>
    </location>
</feature>
<evidence type="ECO:0000256" key="6">
    <source>
        <dbReference type="HAMAP-Rule" id="MF_02079"/>
    </source>
</evidence>
<feature type="transmembrane region" description="Helical" evidence="6">
    <location>
        <begin position="339"/>
        <end position="361"/>
    </location>
</feature>
<dbReference type="GO" id="GO:0071555">
    <property type="term" value="P:cell wall organization"/>
    <property type="evidence" value="ECO:0007669"/>
    <property type="project" value="UniProtKB-KW"/>
</dbReference>
<comment type="pathway">
    <text evidence="6">Cell wall biogenesis; peptidoglycan biosynthesis.</text>
</comment>
<dbReference type="UniPathway" id="UPA00219"/>
<evidence type="ECO:0000313" key="7">
    <source>
        <dbReference type="EMBL" id="MSU01563.1"/>
    </source>
</evidence>
<dbReference type="GO" id="GO:0032153">
    <property type="term" value="C:cell division site"/>
    <property type="evidence" value="ECO:0007669"/>
    <property type="project" value="TreeGrafter"/>
</dbReference>
<dbReference type="Pfam" id="PF01098">
    <property type="entry name" value="FTSW_RODA_SPOVE"/>
    <property type="match status" value="1"/>
</dbReference>
<name>A0A6N7XVT6_9FIRM</name>
<organism evidence="7 8">
    <name type="scientific">Tissierella pigra</name>
    <dbReference type="NCBI Taxonomy" id="2607614"/>
    <lineage>
        <taxon>Bacteria</taxon>
        <taxon>Bacillati</taxon>
        <taxon>Bacillota</taxon>
        <taxon>Tissierellia</taxon>
        <taxon>Tissierellales</taxon>
        <taxon>Tissierellaceae</taxon>
        <taxon>Tissierella</taxon>
    </lineage>
</organism>
<feature type="transmembrane region" description="Helical" evidence="6">
    <location>
        <begin position="48"/>
        <end position="66"/>
    </location>
</feature>
<dbReference type="GO" id="GO:0008955">
    <property type="term" value="F:peptidoglycan glycosyltransferase activity"/>
    <property type="evidence" value="ECO:0007669"/>
    <property type="project" value="UniProtKB-UniRule"/>
</dbReference>
<sequence>MFNLKKKAYKNFDYTLFFTMLLLCAYGLLMIMSATLSHETMSNVKTQGIATILGLVVIAILVLLDYEFLGKLYIPIYVICNLLLVAVLIFGIGEDQWGARSWLKIGPVRFQPAEFVKIGLIISLAKFIDNHKDSINEPFILLKILGFAFFPVVLILMQPDAGTAMVFIFFIAAMLFIAGVKWRYIGYAISLGLLSLPVLWFKLDQYQKDRIFNFIDPERDLPNSGYQAMQGRVAIGSGKIFGRGLFQGVYTQFNYIPEKQTDYIFAVIVEELGFMGGFGLIILYFILLNRFIAISRKSKDLFGSLMIIGFAAMFLFHIWENIGMTIGLMPITGIPLPFMSYGGTFQLSNMICIGIVLSISVHREELTF</sequence>
<reference evidence="7 8" key="1">
    <citation type="submission" date="2019-09" db="EMBL/GenBank/DDBJ databases">
        <title>In-depth cultivation of the pig gut microbiome towards novel bacterial diversity and tailored functional studies.</title>
        <authorList>
            <person name="Wylensek D."/>
            <person name="Hitch T.C.A."/>
            <person name="Clavel T."/>
        </authorList>
    </citation>
    <scope>NUCLEOTIDE SEQUENCE [LARGE SCALE GENOMIC DNA]</scope>
    <source>
        <strain evidence="7 8">WCA3-693-APC-4?</strain>
    </source>
</reference>
<evidence type="ECO:0000256" key="2">
    <source>
        <dbReference type="ARBA" id="ARBA00022692"/>
    </source>
</evidence>
<evidence type="ECO:0000256" key="3">
    <source>
        <dbReference type="ARBA" id="ARBA00022960"/>
    </source>
</evidence>
<dbReference type="GO" id="GO:0015648">
    <property type="term" value="F:lipid-linked peptidoglycan transporter activity"/>
    <property type="evidence" value="ECO:0007669"/>
    <property type="project" value="TreeGrafter"/>
</dbReference>
<keyword evidence="6" id="KW-1003">Cell membrane</keyword>
<evidence type="ECO:0000256" key="4">
    <source>
        <dbReference type="ARBA" id="ARBA00022989"/>
    </source>
</evidence>
<evidence type="ECO:0000256" key="1">
    <source>
        <dbReference type="ARBA" id="ARBA00004141"/>
    </source>
</evidence>